<feature type="compositionally biased region" description="Basic and acidic residues" evidence="1">
    <location>
        <begin position="11"/>
        <end position="22"/>
    </location>
</feature>
<gene>
    <name evidence="2" type="ORF">C475_21419</name>
</gene>
<feature type="region of interest" description="Disordered" evidence="1">
    <location>
        <begin position="1"/>
        <end position="60"/>
    </location>
</feature>
<evidence type="ECO:0008006" key="4">
    <source>
        <dbReference type="Google" id="ProtNLM"/>
    </source>
</evidence>
<protein>
    <recommendedName>
        <fullName evidence="4">PRC-barrel domain-containing protein</fullName>
    </recommendedName>
</protein>
<evidence type="ECO:0000313" key="3">
    <source>
        <dbReference type="Proteomes" id="UP000011626"/>
    </source>
</evidence>
<dbReference type="Proteomes" id="UP000011626">
    <property type="component" value="Unassembled WGS sequence"/>
</dbReference>
<dbReference type="AlphaFoldDB" id="M0C9I6"/>
<proteinExistence type="predicted"/>
<evidence type="ECO:0000256" key="1">
    <source>
        <dbReference type="SAM" id="MobiDB-lite"/>
    </source>
</evidence>
<evidence type="ECO:0000313" key="2">
    <source>
        <dbReference type="EMBL" id="ELZ19900.1"/>
    </source>
</evidence>
<accession>M0C9I6</accession>
<keyword evidence="3" id="KW-1185">Reference proteome</keyword>
<dbReference type="eggNOG" id="arCOG08931">
    <property type="taxonomic scope" value="Archaea"/>
</dbReference>
<reference evidence="2 3" key="1">
    <citation type="journal article" date="2014" name="PLoS Genet.">
        <title>Phylogenetically driven sequencing of extremely halophilic archaea reveals strategies for static and dynamic osmo-response.</title>
        <authorList>
            <person name="Becker E.A."/>
            <person name="Seitzer P.M."/>
            <person name="Tritt A."/>
            <person name="Larsen D."/>
            <person name="Krusor M."/>
            <person name="Yao A.I."/>
            <person name="Wu D."/>
            <person name="Madern D."/>
            <person name="Eisen J.A."/>
            <person name="Darling A.E."/>
            <person name="Facciotti M.T."/>
        </authorList>
    </citation>
    <scope>NUCLEOTIDE SEQUENCE [LARGE SCALE GENOMIC DNA]</scope>
    <source>
        <strain evidence="2 3">2-9-1</strain>
    </source>
</reference>
<organism evidence="2 3">
    <name type="scientific">Halosimplex carlsbadense 2-9-1</name>
    <dbReference type="NCBI Taxonomy" id="797114"/>
    <lineage>
        <taxon>Archaea</taxon>
        <taxon>Methanobacteriati</taxon>
        <taxon>Methanobacteriota</taxon>
        <taxon>Stenosarchaea group</taxon>
        <taxon>Halobacteria</taxon>
        <taxon>Halobacteriales</taxon>
        <taxon>Haloarculaceae</taxon>
        <taxon>Halosimplex</taxon>
    </lineage>
</organism>
<name>M0C9I6_9EURY</name>
<dbReference type="EMBL" id="AOIU01000048">
    <property type="protein sequence ID" value="ELZ19900.1"/>
    <property type="molecule type" value="Genomic_DNA"/>
</dbReference>
<sequence>MTMADTVSDDDQGKPVVDDNGEKVGVVSDVRGDTAYVDPDPGVTDKVRSRMGWSDADDDDYPLAGDEIATITDDEIRLS</sequence>
<dbReference type="RefSeq" id="WP_006885946.1">
    <property type="nucleotide sequence ID" value="NZ_AOIU01000048.1"/>
</dbReference>
<comment type="caution">
    <text evidence="2">The sequence shown here is derived from an EMBL/GenBank/DDBJ whole genome shotgun (WGS) entry which is preliminary data.</text>
</comment>